<gene>
    <name evidence="4" type="ORF">ACFL27_05720</name>
</gene>
<keyword evidence="2" id="KW-0732">Signal</keyword>
<feature type="repeat" description="TPR" evidence="1">
    <location>
        <begin position="67"/>
        <end position="100"/>
    </location>
</feature>
<evidence type="ECO:0000313" key="4">
    <source>
        <dbReference type="EMBL" id="MFC1849691.1"/>
    </source>
</evidence>
<comment type="caution">
    <text evidence="4">The sequence shown here is derived from an EMBL/GenBank/DDBJ whole genome shotgun (WGS) entry which is preliminary data.</text>
</comment>
<dbReference type="Pfam" id="PF01464">
    <property type="entry name" value="SLT"/>
    <property type="match status" value="1"/>
</dbReference>
<feature type="chain" id="PRO_5046673109" evidence="2">
    <location>
        <begin position="21"/>
        <end position="757"/>
    </location>
</feature>
<evidence type="ECO:0000313" key="5">
    <source>
        <dbReference type="Proteomes" id="UP001594351"/>
    </source>
</evidence>
<name>A0ABV6YUD4_UNCC1</name>
<dbReference type="EMBL" id="JBHPBY010000053">
    <property type="protein sequence ID" value="MFC1849691.1"/>
    <property type="molecule type" value="Genomic_DNA"/>
</dbReference>
<dbReference type="InterPro" id="IPR011990">
    <property type="entry name" value="TPR-like_helical_dom_sf"/>
</dbReference>
<evidence type="ECO:0000256" key="2">
    <source>
        <dbReference type="SAM" id="SignalP"/>
    </source>
</evidence>
<dbReference type="InterPro" id="IPR008258">
    <property type="entry name" value="Transglycosylase_SLT_dom_1"/>
</dbReference>
<proteinExistence type="predicted"/>
<protein>
    <submittedName>
        <fullName evidence="4">Transglycosylase SLT domain-containing protein</fullName>
    </submittedName>
</protein>
<keyword evidence="1" id="KW-0802">TPR repeat</keyword>
<dbReference type="CDD" id="cd13401">
    <property type="entry name" value="Slt70-like"/>
    <property type="match status" value="1"/>
</dbReference>
<reference evidence="4 5" key="1">
    <citation type="submission" date="2024-09" db="EMBL/GenBank/DDBJ databases">
        <title>Laminarin stimulates single cell rates of sulfate reduction while oxygen inhibits transcriptomic activity in coastal marine sediment.</title>
        <authorList>
            <person name="Lindsay M."/>
            <person name="Orcutt B."/>
            <person name="Emerson D."/>
            <person name="Stepanauskas R."/>
            <person name="D'Angelo T."/>
        </authorList>
    </citation>
    <scope>NUCLEOTIDE SEQUENCE [LARGE SCALE GENOMIC DNA]</scope>
    <source>
        <strain evidence="4">SAG AM-311-K15</strain>
    </source>
</reference>
<feature type="domain" description="Transglycosylase SLT" evidence="3">
    <location>
        <begin position="610"/>
        <end position="716"/>
    </location>
</feature>
<evidence type="ECO:0000256" key="1">
    <source>
        <dbReference type="PROSITE-ProRule" id="PRU00339"/>
    </source>
</evidence>
<dbReference type="Pfam" id="PF13174">
    <property type="entry name" value="TPR_6"/>
    <property type="match status" value="1"/>
</dbReference>
<organism evidence="4 5">
    <name type="scientific">candidate division CSSED10-310 bacterium</name>
    <dbReference type="NCBI Taxonomy" id="2855610"/>
    <lineage>
        <taxon>Bacteria</taxon>
        <taxon>Bacteria division CSSED10-310</taxon>
    </lineage>
</organism>
<feature type="signal peptide" evidence="2">
    <location>
        <begin position="1"/>
        <end position="20"/>
    </location>
</feature>
<dbReference type="Pfam" id="PF13432">
    <property type="entry name" value="TPR_16"/>
    <property type="match status" value="1"/>
</dbReference>
<dbReference type="SUPFAM" id="SSF53955">
    <property type="entry name" value="Lysozyme-like"/>
    <property type="match status" value="1"/>
</dbReference>
<accession>A0ABV6YUD4</accession>
<evidence type="ECO:0000259" key="3">
    <source>
        <dbReference type="Pfam" id="PF01464"/>
    </source>
</evidence>
<dbReference type="SUPFAM" id="SSF48452">
    <property type="entry name" value="TPR-like"/>
    <property type="match status" value="2"/>
</dbReference>
<dbReference type="InterPro" id="IPR023346">
    <property type="entry name" value="Lysozyme-like_dom_sf"/>
</dbReference>
<dbReference type="PANTHER" id="PTHR37423:SF5">
    <property type="entry name" value="SOLUBLE LYTIC MUREIN TRANSGLYCOSYLASE"/>
    <property type="match status" value="1"/>
</dbReference>
<dbReference type="Gene3D" id="1.25.40.10">
    <property type="entry name" value="Tetratricopeptide repeat domain"/>
    <property type="match status" value="4"/>
</dbReference>
<dbReference type="PANTHER" id="PTHR37423">
    <property type="entry name" value="SOLUBLE LYTIC MUREIN TRANSGLYCOSYLASE-RELATED"/>
    <property type="match status" value="1"/>
</dbReference>
<dbReference type="InterPro" id="IPR019734">
    <property type="entry name" value="TPR_rpt"/>
</dbReference>
<dbReference type="Proteomes" id="UP001594351">
    <property type="component" value="Unassembled WGS sequence"/>
</dbReference>
<dbReference type="PROSITE" id="PS50005">
    <property type="entry name" value="TPR"/>
    <property type="match status" value="1"/>
</dbReference>
<sequence length="757" mass="89188">MRTLQLVCMICLFLVQHVTAHTAEIFTPKEEFQLLAQSYDDGLTDPEPLRLFMERCQRFNPELITWNNLFFSLANLYFSNNQWSRALEYYEKAQSGPESMKSGLYYRMGLCASHLNQHKGAILHYQMALKHCSMDQLKHKILFAQATSYEALADYTKQDKVFDQIIKRTRRGTFRRKIDLLRSERAVKRNRIDTAFARLITLISHRTVDTYSIEAIRLLETITAKFGWQRVYDHDLRLKTVLHFYYRSGEFSRALPLAQRHLKRFPNSKNRSFVNGILGHCYYRLNKFQEAITHYQLKLKTIRSSSDRAYYLRKIALCHQKRGSYEIAVPLYQEIVQKYSRYKQSSYALLSLAYCFELKGDSQTALQYYRQLETKRAQPYLQEEALFRQAMIHYVKGNYPASLTFINQLQTRKKLVSREEDSIFWQAKLLQLQHKEKEALVVYEKFLQNFPGSVYSDLIMTKLDQSGQSGSQKRQTEQHPEQKTKYAQLISGRIYPNLPLILSGQRAFSQPPGIPQKSSRVLHLAQLFRFHFDYELALDNFIEYQRYNYKDISLLLTLIHFHYQQQHFRKALYYADAIRSLFKDGVDWQQIPPHVKRFFFPLLYPQILHREAARNSLDKRLLAAVIHQESRFDHNAVSAAGARGLMQIMPETGAEIARDLHSQEFSVHLLGPAQFNIRFGSYYLKKLVAYYQSEIPWSLAAYNAGVKHVDDWKSLQTTLLPTSDYSEIIAAIRFRETRNYVKKIMVNLRHYQALYDE</sequence>
<keyword evidence="5" id="KW-1185">Reference proteome</keyword>
<dbReference type="SMART" id="SM00028">
    <property type="entry name" value="TPR"/>
    <property type="match status" value="6"/>
</dbReference>
<dbReference type="Gene3D" id="1.10.530.10">
    <property type="match status" value="1"/>
</dbReference>